<dbReference type="PANTHER" id="PTHR37227">
    <property type="entry name" value="OS01G0219000 PROTEIN"/>
    <property type="match status" value="1"/>
</dbReference>
<reference evidence="1" key="1">
    <citation type="journal article" date="2023" name="Mol. Ecol. Resour.">
        <title>Chromosome-level genome assembly of a triploid poplar Populus alba 'Berolinensis'.</title>
        <authorList>
            <person name="Chen S."/>
            <person name="Yu Y."/>
            <person name="Wang X."/>
            <person name="Wang S."/>
            <person name="Zhang T."/>
            <person name="Zhou Y."/>
            <person name="He R."/>
            <person name="Meng N."/>
            <person name="Wang Y."/>
            <person name="Liu W."/>
            <person name="Liu Z."/>
            <person name="Liu J."/>
            <person name="Guo Q."/>
            <person name="Huang H."/>
            <person name="Sederoff R.R."/>
            <person name="Wang G."/>
            <person name="Qu G."/>
            <person name="Chen S."/>
        </authorList>
    </citation>
    <scope>NUCLEOTIDE SEQUENCE</scope>
    <source>
        <strain evidence="1">SC-2020</strain>
    </source>
</reference>
<dbReference type="PANTHER" id="PTHR37227:SF2">
    <property type="entry name" value="OS01G0219000 PROTEIN"/>
    <property type="match status" value="1"/>
</dbReference>
<comment type="caution">
    <text evidence="1">The sequence shown here is derived from an EMBL/GenBank/DDBJ whole genome shotgun (WGS) entry which is preliminary data.</text>
</comment>
<dbReference type="Proteomes" id="UP001164929">
    <property type="component" value="Chromosome 8"/>
</dbReference>
<accession>A0AAD6QD49</accession>
<proteinExistence type="predicted"/>
<organism evidence="1 2">
    <name type="scientific">Populus alba x Populus x berolinensis</name>
    <dbReference type="NCBI Taxonomy" id="444605"/>
    <lineage>
        <taxon>Eukaryota</taxon>
        <taxon>Viridiplantae</taxon>
        <taxon>Streptophyta</taxon>
        <taxon>Embryophyta</taxon>
        <taxon>Tracheophyta</taxon>
        <taxon>Spermatophyta</taxon>
        <taxon>Magnoliopsida</taxon>
        <taxon>eudicotyledons</taxon>
        <taxon>Gunneridae</taxon>
        <taxon>Pentapetalae</taxon>
        <taxon>rosids</taxon>
        <taxon>fabids</taxon>
        <taxon>Malpighiales</taxon>
        <taxon>Salicaceae</taxon>
        <taxon>Saliceae</taxon>
        <taxon>Populus</taxon>
    </lineage>
</organism>
<name>A0AAD6QD49_9ROSI</name>
<evidence type="ECO:0000313" key="1">
    <source>
        <dbReference type="EMBL" id="KAJ6986450.1"/>
    </source>
</evidence>
<protein>
    <submittedName>
        <fullName evidence="1">Uncharacterized protein</fullName>
    </submittedName>
</protein>
<sequence length="256" mass="28950">MICLQRKRWEDVLTELPPSSRFFQEDLDNFGTFNHHSFQCPSLLLSNLKPDKASTSFSLRIIALSSPSLCMFSTIYPQKTLIGLDYFPSRESTGWLGSCSVGKMSDEKNQRNSLCFMASTWSFMWWLWSRLCCRGMCCMAFDLSSIGDSKDDVLKKDFHASTPPLTLDYYGSHPCPSVFEIVKKEHYIANSSRRIDSFFCKVLSNSGLVLSVFKPVIILARGTQTIGMAHCANFRARIYGDFEATSDRSPVSVDIS</sequence>
<dbReference type="EMBL" id="JAQIZT010000008">
    <property type="protein sequence ID" value="KAJ6986450.1"/>
    <property type="molecule type" value="Genomic_DNA"/>
</dbReference>
<gene>
    <name evidence="1" type="ORF">NC653_019833</name>
</gene>
<dbReference type="AlphaFoldDB" id="A0AAD6QD49"/>
<keyword evidence="2" id="KW-1185">Reference proteome</keyword>
<evidence type="ECO:0000313" key="2">
    <source>
        <dbReference type="Proteomes" id="UP001164929"/>
    </source>
</evidence>